<sequence length="242" mass="27469">MVSRKKGYLNENVDKVDCMVNFHDHPIEIEDDEVSEGKKFRSDEVNNENNESPIEINSSNSMKKTIDISSSNSWKKKKPRNNVYHITRSKKLVNRSDRKFSKTIVSEHGLYIDNVGVDFSIDSDFEDGTSSSVKRVDKIGDKKVKKKMELNCAKIKSLYSLVSLHSIYGVVNSMNHNKKECVRSLGFGSLIDMKTQSIPAKLCYFVLDSFDPLEMVIKNEVSNILVTREDVNRVLGLPIGVD</sequence>
<feature type="compositionally biased region" description="Low complexity" evidence="1">
    <location>
        <begin position="47"/>
        <end position="60"/>
    </location>
</feature>
<name>A0AA35ZUI1_LACSI</name>
<dbReference type="EMBL" id="OX465084">
    <property type="protein sequence ID" value="CAI9298456.1"/>
    <property type="molecule type" value="Genomic_DNA"/>
</dbReference>
<feature type="region of interest" description="Disordered" evidence="1">
    <location>
        <begin position="32"/>
        <end position="60"/>
    </location>
</feature>
<evidence type="ECO:0000256" key="1">
    <source>
        <dbReference type="SAM" id="MobiDB-lite"/>
    </source>
</evidence>
<gene>
    <name evidence="2" type="ORF">LSALG_LOCUS37217</name>
</gene>
<dbReference type="AlphaFoldDB" id="A0AA35ZUI1"/>
<dbReference type="Proteomes" id="UP001177003">
    <property type="component" value="Chromosome 8"/>
</dbReference>
<reference evidence="2" key="1">
    <citation type="submission" date="2023-04" db="EMBL/GenBank/DDBJ databases">
        <authorList>
            <person name="Vijverberg K."/>
            <person name="Xiong W."/>
            <person name="Schranz E."/>
        </authorList>
    </citation>
    <scope>NUCLEOTIDE SEQUENCE</scope>
</reference>
<feature type="compositionally biased region" description="Basic and acidic residues" evidence="1">
    <location>
        <begin position="35"/>
        <end position="44"/>
    </location>
</feature>
<protein>
    <submittedName>
        <fullName evidence="2">Uncharacterized protein</fullName>
    </submittedName>
</protein>
<evidence type="ECO:0000313" key="2">
    <source>
        <dbReference type="EMBL" id="CAI9298456.1"/>
    </source>
</evidence>
<keyword evidence="3" id="KW-1185">Reference proteome</keyword>
<evidence type="ECO:0000313" key="3">
    <source>
        <dbReference type="Proteomes" id="UP001177003"/>
    </source>
</evidence>
<proteinExistence type="predicted"/>
<accession>A0AA35ZUI1</accession>
<organism evidence="2 3">
    <name type="scientific">Lactuca saligna</name>
    <name type="common">Willowleaf lettuce</name>
    <dbReference type="NCBI Taxonomy" id="75948"/>
    <lineage>
        <taxon>Eukaryota</taxon>
        <taxon>Viridiplantae</taxon>
        <taxon>Streptophyta</taxon>
        <taxon>Embryophyta</taxon>
        <taxon>Tracheophyta</taxon>
        <taxon>Spermatophyta</taxon>
        <taxon>Magnoliopsida</taxon>
        <taxon>eudicotyledons</taxon>
        <taxon>Gunneridae</taxon>
        <taxon>Pentapetalae</taxon>
        <taxon>asterids</taxon>
        <taxon>campanulids</taxon>
        <taxon>Asterales</taxon>
        <taxon>Asteraceae</taxon>
        <taxon>Cichorioideae</taxon>
        <taxon>Cichorieae</taxon>
        <taxon>Lactucinae</taxon>
        <taxon>Lactuca</taxon>
    </lineage>
</organism>